<proteinExistence type="predicted"/>
<dbReference type="GO" id="GO:0016787">
    <property type="term" value="F:hydrolase activity"/>
    <property type="evidence" value="ECO:0007669"/>
    <property type="project" value="UniProtKB-KW"/>
</dbReference>
<sequence>MKQTILIFLISFLFTSYTYAFEGIVILIADGDTITVVHNGKPETISLYGIDTPESKQAFGVAAKNFTYAMVYHKSVNVEPVTTDRYGRTVGIVHIDGNSLSEELVKSGFAWVYDRYCKKDMCDKWKQLEEAARQSKKGLWLQDDPVAPWKYRRKGKK</sequence>
<dbReference type="PANTHER" id="PTHR12302:SF3">
    <property type="entry name" value="SERINE_THREONINE-PROTEIN KINASE 31"/>
    <property type="match status" value="1"/>
</dbReference>
<dbReference type="SMART" id="SM00318">
    <property type="entry name" value="SNc"/>
    <property type="match status" value="1"/>
</dbReference>
<evidence type="ECO:0000313" key="5">
    <source>
        <dbReference type="EMBL" id="GAG75211.1"/>
    </source>
</evidence>
<evidence type="ECO:0000259" key="4">
    <source>
        <dbReference type="PROSITE" id="PS50830"/>
    </source>
</evidence>
<dbReference type="GO" id="GO:0004519">
    <property type="term" value="F:endonuclease activity"/>
    <property type="evidence" value="ECO:0007669"/>
    <property type="project" value="UniProtKB-KW"/>
</dbReference>
<evidence type="ECO:0000256" key="3">
    <source>
        <dbReference type="ARBA" id="ARBA00022801"/>
    </source>
</evidence>
<dbReference type="PANTHER" id="PTHR12302">
    <property type="entry name" value="EBNA2 BINDING PROTEIN P100"/>
    <property type="match status" value="1"/>
</dbReference>
<evidence type="ECO:0000256" key="2">
    <source>
        <dbReference type="ARBA" id="ARBA00022759"/>
    </source>
</evidence>
<comment type="caution">
    <text evidence="5">The sequence shown here is derived from an EMBL/GenBank/DDBJ whole genome shotgun (WGS) entry which is preliminary data.</text>
</comment>
<keyword evidence="1" id="KW-0540">Nuclease</keyword>
<reference evidence="5" key="1">
    <citation type="journal article" date="2014" name="Front. Microbiol.">
        <title>High frequency of phylogenetically diverse reductive dehalogenase-homologous genes in deep subseafloor sedimentary metagenomes.</title>
        <authorList>
            <person name="Kawai M."/>
            <person name="Futagami T."/>
            <person name="Toyoda A."/>
            <person name="Takaki Y."/>
            <person name="Nishi S."/>
            <person name="Hori S."/>
            <person name="Arai W."/>
            <person name="Tsubouchi T."/>
            <person name="Morono Y."/>
            <person name="Uchiyama I."/>
            <person name="Ito T."/>
            <person name="Fujiyama A."/>
            <person name="Inagaki F."/>
            <person name="Takami H."/>
        </authorList>
    </citation>
    <scope>NUCLEOTIDE SEQUENCE</scope>
    <source>
        <strain evidence="5">Expedition CK06-06</strain>
    </source>
</reference>
<dbReference type="Gene3D" id="2.40.50.90">
    <property type="match status" value="1"/>
</dbReference>
<organism evidence="5">
    <name type="scientific">marine sediment metagenome</name>
    <dbReference type="NCBI Taxonomy" id="412755"/>
    <lineage>
        <taxon>unclassified sequences</taxon>
        <taxon>metagenomes</taxon>
        <taxon>ecological metagenomes</taxon>
    </lineage>
</organism>
<keyword evidence="2" id="KW-0255">Endonuclease</keyword>
<dbReference type="Pfam" id="PF00565">
    <property type="entry name" value="SNase"/>
    <property type="match status" value="1"/>
</dbReference>
<dbReference type="EMBL" id="BART01015818">
    <property type="protein sequence ID" value="GAG75211.1"/>
    <property type="molecule type" value="Genomic_DNA"/>
</dbReference>
<dbReference type="InterPro" id="IPR035437">
    <property type="entry name" value="SNase_OB-fold_sf"/>
</dbReference>
<dbReference type="AlphaFoldDB" id="X1BST6"/>
<dbReference type="InterPro" id="IPR016071">
    <property type="entry name" value="Staphylococal_nuclease_OB-fold"/>
</dbReference>
<dbReference type="GO" id="GO:0005737">
    <property type="term" value="C:cytoplasm"/>
    <property type="evidence" value="ECO:0007669"/>
    <property type="project" value="TreeGrafter"/>
</dbReference>
<gene>
    <name evidence="5" type="ORF">S01H4_30614</name>
</gene>
<protein>
    <recommendedName>
        <fullName evidence="4">TNase-like domain-containing protein</fullName>
    </recommendedName>
</protein>
<name>X1BST6_9ZZZZ</name>
<evidence type="ECO:0000256" key="1">
    <source>
        <dbReference type="ARBA" id="ARBA00022722"/>
    </source>
</evidence>
<dbReference type="SUPFAM" id="SSF50199">
    <property type="entry name" value="Staphylococcal nuclease"/>
    <property type="match status" value="1"/>
</dbReference>
<keyword evidence="3" id="KW-0378">Hydrolase</keyword>
<feature type="domain" description="TNase-like" evidence="4">
    <location>
        <begin position="19"/>
        <end position="142"/>
    </location>
</feature>
<dbReference type="PROSITE" id="PS50830">
    <property type="entry name" value="TNASE_3"/>
    <property type="match status" value="1"/>
</dbReference>
<accession>X1BST6</accession>